<feature type="compositionally biased region" description="Low complexity" evidence="6">
    <location>
        <begin position="304"/>
        <end position="336"/>
    </location>
</feature>
<feature type="region of interest" description="Disordered" evidence="6">
    <location>
        <begin position="664"/>
        <end position="727"/>
    </location>
</feature>
<proteinExistence type="predicted"/>
<dbReference type="AlphaFoldDB" id="A0A0C3FT21"/>
<feature type="compositionally biased region" description="Polar residues" evidence="6">
    <location>
        <begin position="1180"/>
        <end position="1197"/>
    </location>
</feature>
<dbReference type="GO" id="GO:0005654">
    <property type="term" value="C:nucleoplasm"/>
    <property type="evidence" value="ECO:0007669"/>
    <property type="project" value="UniProtKB-ARBA"/>
</dbReference>
<dbReference type="STRING" id="765440.A0A0C3FT21"/>
<evidence type="ECO:0000256" key="3">
    <source>
        <dbReference type="ARBA" id="ARBA00023015"/>
    </source>
</evidence>
<feature type="compositionally biased region" description="Polar residues" evidence="6">
    <location>
        <begin position="906"/>
        <end position="915"/>
    </location>
</feature>
<protein>
    <recommendedName>
        <fullName evidence="9">Sds3-like-domain-containing protein</fullName>
    </recommendedName>
</protein>
<feature type="compositionally biased region" description="Gly residues" evidence="6">
    <location>
        <begin position="770"/>
        <end position="788"/>
    </location>
</feature>
<dbReference type="GO" id="GO:0010468">
    <property type="term" value="P:regulation of gene expression"/>
    <property type="evidence" value="ECO:0007669"/>
    <property type="project" value="UniProtKB-ARBA"/>
</dbReference>
<dbReference type="Proteomes" id="UP000054166">
    <property type="component" value="Unassembled WGS sequence"/>
</dbReference>
<sequence length="1235" mass="133753">MRSVSASLEPLSSPSPSPSPPPPETNERALSQPTTAGGVGLDSGSELSELTEEEQETENRSIGEENEEELDEGEGEEEEEMGGARRQPVRRGGGRRKRGGIVPAPMWDWAYKQKKSVERGATAPEEEEEEEEQPSPPKPMEEEEDEEEDSGHNSMHPSINGNPAEDEDEKDDEEDEQWGADHDDLDRSKKIRRHIFQQKSAHHQAKLYANSMNAQADSEEEEDEDEEEDAEVDEDGDVPQLNLDPANPANDSDSDADLDAPPSVSTAVPISIVPMDVDIDENVDITAPSPAAIAPIIAAAAASSIMAGSSALASATASPDSSLSGSPTSSRSASPANEKADDEDEDEDDDDGEGSTRGHKRVGKKQQSGDDEDGEPLASAASTIDGVKSKLSAKDAEAEDAEAASVIHDELDLEIDADLQPAHRAEALDVLATIELKFALLRERVYVEKMEGLAWEEALVAEGTHPEFVFLQTELSRREAKRKELAARQRTYDISLITKKRKMDEDFIWGCWKFARDELQSDMVSEHKRKYRRLERDRRALGQPQPVRHIPTIPREVPPPPTLRQIVKSFPYPGNRLIAKKRDHASANSPPLVYPELSTLSQADIATDLEYLYQNRRAPFDPHSHRMGMSMSVSGPQLGPANPPMAPMQHGVYDAYAMNVDGGSVSTPQYSSGGRIPPPAPMQYQQHQHPPGHQVLQPFPSGPGRSQLHPSHPQTPSTSSLHNHTQGQFSVEPEMTLVTVGSGHGHQYFNGPAPGAPLGISRPISPMHVGSGGPGVTGSGGKQGGWMGDGRIPGSHHSGGKQGPEYGWMGMHEALGDTRERERESKRDREREKRERSDRERDREREFERERENYLMQQQTPQPHRHAPPHQHPHPHNAPAPPSHHHQGPHHHHRHHHHVLHHHHPQQSGNGSGQSVPPLAIPQGSSGPGSVPSPRIATSRDFEPSRAHSGPVHPPEILSLSASKPGNSPSHWKRDELSSSEYRDIRGRHGSRPSSTHPGTYEDRERPLATPFAMASSQTMSSTSTSGLLNGQAVPSAHSPRLPWSDEHGSRMPPSSSSSFPGPIGRGSPLGLSPPRSRPPIPRSPSSSLGFPGQMRSPTRYAPSGPPGPPPLTDPPVMHSLASSHGRSASTPTSPGPKARGLASPPPTKMGMRYSPPLLSGPGRPSTPTTIVDAPHSAPGPNTSTFNRTASPLISFNSPSSHSTHPSTSSRPPPNGSTTLLSAPKTNAVQMVDGP</sequence>
<feature type="compositionally biased region" description="Acidic residues" evidence="6">
    <location>
        <begin position="64"/>
        <end position="81"/>
    </location>
</feature>
<comment type="subcellular location">
    <subcellularLocation>
        <location evidence="1">Nucleus</location>
    </subcellularLocation>
</comment>
<evidence type="ECO:0000256" key="6">
    <source>
        <dbReference type="SAM" id="MobiDB-lite"/>
    </source>
</evidence>
<dbReference type="Pfam" id="PF08598">
    <property type="entry name" value="Sds3"/>
    <property type="match status" value="1"/>
</dbReference>
<reference evidence="7 8" key="1">
    <citation type="submission" date="2014-04" db="EMBL/GenBank/DDBJ databases">
        <authorList>
            <consortium name="DOE Joint Genome Institute"/>
            <person name="Kuo A."/>
            <person name="Tarkka M."/>
            <person name="Buscot F."/>
            <person name="Kohler A."/>
            <person name="Nagy L.G."/>
            <person name="Floudas D."/>
            <person name="Copeland A."/>
            <person name="Barry K.W."/>
            <person name="Cichocki N."/>
            <person name="Veneault-Fourrey C."/>
            <person name="LaButti K."/>
            <person name="Lindquist E.A."/>
            <person name="Lipzen A."/>
            <person name="Lundell T."/>
            <person name="Morin E."/>
            <person name="Murat C."/>
            <person name="Sun H."/>
            <person name="Tunlid A."/>
            <person name="Henrissat B."/>
            <person name="Grigoriev I.V."/>
            <person name="Hibbett D.S."/>
            <person name="Martin F."/>
            <person name="Nordberg H.P."/>
            <person name="Cantor M.N."/>
            <person name="Hua S.X."/>
        </authorList>
    </citation>
    <scope>NUCLEOTIDE SEQUENCE [LARGE SCALE GENOMIC DNA]</scope>
    <source>
        <strain evidence="7 8">F 1598</strain>
    </source>
</reference>
<feature type="compositionally biased region" description="Low complexity" evidence="6">
    <location>
        <begin position="922"/>
        <end position="934"/>
    </location>
</feature>
<keyword evidence="4" id="KW-0804">Transcription</keyword>
<keyword evidence="5" id="KW-0539">Nucleus</keyword>
<evidence type="ECO:0000256" key="5">
    <source>
        <dbReference type="ARBA" id="ARBA00023242"/>
    </source>
</evidence>
<evidence type="ECO:0000256" key="1">
    <source>
        <dbReference type="ARBA" id="ARBA00004123"/>
    </source>
</evidence>
<feature type="compositionally biased region" description="Polar residues" evidence="6">
    <location>
        <begin position="1216"/>
        <end position="1229"/>
    </location>
</feature>
<feature type="compositionally biased region" description="Acidic residues" evidence="6">
    <location>
        <begin position="340"/>
        <end position="353"/>
    </location>
</feature>
<keyword evidence="2" id="KW-0678">Repressor</keyword>
<organism evidence="7 8">
    <name type="scientific">Piloderma croceum (strain F 1598)</name>
    <dbReference type="NCBI Taxonomy" id="765440"/>
    <lineage>
        <taxon>Eukaryota</taxon>
        <taxon>Fungi</taxon>
        <taxon>Dikarya</taxon>
        <taxon>Basidiomycota</taxon>
        <taxon>Agaricomycotina</taxon>
        <taxon>Agaricomycetes</taxon>
        <taxon>Agaricomycetidae</taxon>
        <taxon>Atheliales</taxon>
        <taxon>Atheliaceae</taxon>
        <taxon>Piloderma</taxon>
    </lineage>
</organism>
<feature type="compositionally biased region" description="Low complexity" evidence="6">
    <location>
        <begin position="1198"/>
        <end position="1210"/>
    </location>
</feature>
<feature type="compositionally biased region" description="Pro residues" evidence="6">
    <location>
        <begin position="13"/>
        <end position="24"/>
    </location>
</feature>
<evidence type="ECO:0000256" key="2">
    <source>
        <dbReference type="ARBA" id="ARBA00022491"/>
    </source>
</evidence>
<evidence type="ECO:0008006" key="9">
    <source>
        <dbReference type="Google" id="ProtNLM"/>
    </source>
</evidence>
<name>A0A0C3FT21_PILCF</name>
<feature type="region of interest" description="Disordered" evidence="6">
    <location>
        <begin position="748"/>
        <end position="1235"/>
    </location>
</feature>
<feature type="compositionally biased region" description="Polar residues" evidence="6">
    <location>
        <begin position="960"/>
        <end position="970"/>
    </location>
</feature>
<accession>A0A0C3FT21</accession>
<feature type="compositionally biased region" description="Basic residues" evidence="6">
    <location>
        <begin position="883"/>
        <end position="905"/>
    </location>
</feature>
<feature type="compositionally biased region" description="Acidic residues" evidence="6">
    <location>
        <begin position="164"/>
        <end position="178"/>
    </location>
</feature>
<reference evidence="8" key="2">
    <citation type="submission" date="2015-01" db="EMBL/GenBank/DDBJ databases">
        <title>Evolutionary Origins and Diversification of the Mycorrhizal Mutualists.</title>
        <authorList>
            <consortium name="DOE Joint Genome Institute"/>
            <consortium name="Mycorrhizal Genomics Consortium"/>
            <person name="Kohler A."/>
            <person name="Kuo A."/>
            <person name="Nagy L.G."/>
            <person name="Floudas D."/>
            <person name="Copeland A."/>
            <person name="Barry K.W."/>
            <person name="Cichocki N."/>
            <person name="Veneault-Fourrey C."/>
            <person name="LaButti K."/>
            <person name="Lindquist E.A."/>
            <person name="Lipzen A."/>
            <person name="Lundell T."/>
            <person name="Morin E."/>
            <person name="Murat C."/>
            <person name="Riley R."/>
            <person name="Ohm R."/>
            <person name="Sun H."/>
            <person name="Tunlid A."/>
            <person name="Henrissat B."/>
            <person name="Grigoriev I.V."/>
            <person name="Hibbett D.S."/>
            <person name="Martin F."/>
        </authorList>
    </citation>
    <scope>NUCLEOTIDE SEQUENCE [LARGE SCALE GENOMIC DNA]</scope>
    <source>
        <strain evidence="8">F 1598</strain>
    </source>
</reference>
<feature type="compositionally biased region" description="Low complexity" evidence="6">
    <location>
        <begin position="1051"/>
        <end position="1075"/>
    </location>
</feature>
<dbReference type="EMBL" id="KN832993">
    <property type="protein sequence ID" value="KIM82869.1"/>
    <property type="molecule type" value="Genomic_DNA"/>
</dbReference>
<feature type="compositionally biased region" description="Acidic residues" evidence="6">
    <location>
        <begin position="124"/>
        <end position="133"/>
    </location>
</feature>
<evidence type="ECO:0000256" key="4">
    <source>
        <dbReference type="ARBA" id="ARBA00023163"/>
    </source>
</evidence>
<feature type="compositionally biased region" description="Basic and acidic residues" evidence="6">
    <location>
        <begin position="814"/>
        <end position="853"/>
    </location>
</feature>
<feature type="compositionally biased region" description="Basic residues" evidence="6">
    <location>
        <begin position="863"/>
        <end position="875"/>
    </location>
</feature>
<gene>
    <name evidence="7" type="ORF">PILCRDRAFT_820164</name>
</gene>
<dbReference type="InterPro" id="IPR013907">
    <property type="entry name" value="Sds3"/>
</dbReference>
<keyword evidence="8" id="KW-1185">Reference proteome</keyword>
<feature type="compositionally biased region" description="Pro residues" evidence="6">
    <location>
        <begin position="1104"/>
        <end position="1114"/>
    </location>
</feature>
<feature type="compositionally biased region" description="Acidic residues" evidence="6">
    <location>
        <begin position="217"/>
        <end position="237"/>
    </location>
</feature>
<feature type="compositionally biased region" description="Low complexity" evidence="6">
    <location>
        <begin position="1155"/>
        <end position="1168"/>
    </location>
</feature>
<dbReference type="SMART" id="SM01401">
    <property type="entry name" value="Sds3"/>
    <property type="match status" value="1"/>
</dbReference>
<feature type="compositionally biased region" description="Low complexity" evidence="6">
    <location>
        <begin position="708"/>
        <end position="722"/>
    </location>
</feature>
<evidence type="ECO:0000313" key="7">
    <source>
        <dbReference type="EMBL" id="KIM82869.1"/>
    </source>
</evidence>
<evidence type="ECO:0000313" key="8">
    <source>
        <dbReference type="Proteomes" id="UP000054166"/>
    </source>
</evidence>
<dbReference type="OrthoDB" id="20886at2759"/>
<feature type="compositionally biased region" description="Basic residues" evidence="6">
    <location>
        <begin position="189"/>
        <end position="205"/>
    </location>
</feature>
<feature type="compositionally biased region" description="Basic residues" evidence="6">
    <location>
        <begin position="87"/>
        <end position="99"/>
    </location>
</feature>
<dbReference type="InParanoid" id="A0A0C3FT21"/>
<feature type="compositionally biased region" description="Low complexity" evidence="6">
    <location>
        <begin position="1016"/>
        <end position="1026"/>
    </location>
</feature>
<keyword evidence="3" id="KW-0805">Transcription regulation</keyword>
<feature type="compositionally biased region" description="Polar residues" evidence="6">
    <location>
        <begin position="1121"/>
        <end position="1133"/>
    </location>
</feature>
<feature type="compositionally biased region" description="Basic and acidic residues" evidence="6">
    <location>
        <begin position="179"/>
        <end position="188"/>
    </location>
</feature>
<feature type="region of interest" description="Disordered" evidence="6">
    <location>
        <begin position="1"/>
        <end position="267"/>
    </location>
</feature>
<feature type="compositionally biased region" description="Polar residues" evidence="6">
    <location>
        <begin position="152"/>
        <end position="161"/>
    </location>
</feature>
<dbReference type="PANTHER" id="PTHR21964">
    <property type="entry name" value="BREAST CANCER METASTASIS-SUPPRESSOR 1"/>
    <property type="match status" value="1"/>
</dbReference>
<feature type="region of interest" description="Disordered" evidence="6">
    <location>
        <begin position="304"/>
        <end position="383"/>
    </location>
</feature>
<feature type="compositionally biased region" description="Basic and acidic residues" evidence="6">
    <location>
        <begin position="972"/>
        <end position="987"/>
    </location>
</feature>
<feature type="compositionally biased region" description="Low complexity" evidence="6">
    <location>
        <begin position="682"/>
        <end position="698"/>
    </location>
</feature>
<dbReference type="HOGENOM" id="CLU_007255_0_0_1"/>